<dbReference type="PANTHER" id="PTHR18901:SF38">
    <property type="entry name" value="PSEUDOURIDINE-5'-PHOSPHATASE"/>
    <property type="match status" value="1"/>
</dbReference>
<dbReference type="PRINTS" id="PR00413">
    <property type="entry name" value="HADHALOGNASE"/>
</dbReference>
<sequence length="226" mass="25040">MLKGVIFDMDGVIINSEPVHYEAYRQVLEELGCEEEYTYEIYQKTVGSTQYRVVEEIINRFGLTLSVEEIQARGLKKQSEIFKTEGYPPVPGAVELIRKLHNAGLKLAVASSSVEALIEESIRGIGVTEYFDRMVSADTLDKPKPEPDVFLLAAQELGLSPDECIIIEDSENGVLAAKAAGIPCVGYINPDSGKQDLSAADILVEGFEEIDEEFMVRVWKRAHGEP</sequence>
<dbReference type="InterPro" id="IPR006439">
    <property type="entry name" value="HAD-SF_hydro_IA"/>
</dbReference>
<reference evidence="1" key="1">
    <citation type="submission" date="2021-06" db="EMBL/GenBank/DDBJ databases">
        <title>Description of novel taxa of the family Lachnospiraceae.</title>
        <authorList>
            <person name="Chaplin A.V."/>
            <person name="Sokolova S.R."/>
            <person name="Pikina A.P."/>
            <person name="Korzhanova M."/>
            <person name="Belova V."/>
            <person name="Korostin D."/>
            <person name="Efimov B.A."/>
        </authorList>
    </citation>
    <scope>NUCLEOTIDE SEQUENCE</scope>
    <source>
        <strain evidence="1">ASD5720</strain>
    </source>
</reference>
<dbReference type="InterPro" id="IPR036412">
    <property type="entry name" value="HAD-like_sf"/>
</dbReference>
<evidence type="ECO:0000313" key="2">
    <source>
        <dbReference type="Proteomes" id="UP000712157"/>
    </source>
</evidence>
<dbReference type="Proteomes" id="UP000712157">
    <property type="component" value="Unassembled WGS sequence"/>
</dbReference>
<dbReference type="SFLD" id="SFLDG01135">
    <property type="entry name" value="C1.5.6:_HAD__Beta-PGM__Phospha"/>
    <property type="match status" value="1"/>
</dbReference>
<evidence type="ECO:0000313" key="1">
    <source>
        <dbReference type="EMBL" id="MBU9734937.1"/>
    </source>
</evidence>
<dbReference type="NCBIfam" id="TIGR01549">
    <property type="entry name" value="HAD-SF-IA-v1"/>
    <property type="match status" value="1"/>
</dbReference>
<dbReference type="InterPro" id="IPR023198">
    <property type="entry name" value="PGP-like_dom2"/>
</dbReference>
<dbReference type="Gene3D" id="3.40.50.1000">
    <property type="entry name" value="HAD superfamily/HAD-like"/>
    <property type="match status" value="1"/>
</dbReference>
<dbReference type="InterPro" id="IPR023214">
    <property type="entry name" value="HAD_sf"/>
</dbReference>
<dbReference type="SUPFAM" id="SSF56784">
    <property type="entry name" value="HAD-like"/>
    <property type="match status" value="1"/>
</dbReference>
<dbReference type="Gene3D" id="1.10.150.240">
    <property type="entry name" value="Putative phosphatase, domain 2"/>
    <property type="match status" value="1"/>
</dbReference>
<dbReference type="CDD" id="cd16423">
    <property type="entry name" value="HAD_BPGM-like"/>
    <property type="match status" value="1"/>
</dbReference>
<name>A0A949JWC2_9FIRM</name>
<dbReference type="SFLD" id="SFLDG01129">
    <property type="entry name" value="C1.5:_HAD__Beta-PGM__Phosphata"/>
    <property type="match status" value="1"/>
</dbReference>
<dbReference type="SFLD" id="SFLDS00003">
    <property type="entry name" value="Haloacid_Dehalogenase"/>
    <property type="match status" value="1"/>
</dbReference>
<dbReference type="AlphaFoldDB" id="A0A949JWC2"/>
<dbReference type="Pfam" id="PF13419">
    <property type="entry name" value="HAD_2"/>
    <property type="match status" value="1"/>
</dbReference>
<accession>A0A949JWC2</accession>
<dbReference type="InterPro" id="IPR041492">
    <property type="entry name" value="HAD_2"/>
</dbReference>
<keyword evidence="2" id="KW-1185">Reference proteome</keyword>
<proteinExistence type="predicted"/>
<dbReference type="PANTHER" id="PTHR18901">
    <property type="entry name" value="2-DEOXYGLUCOSE-6-PHOSPHATE PHOSPHATASE 2"/>
    <property type="match status" value="1"/>
</dbReference>
<dbReference type="EMBL" id="JAHQCW010000001">
    <property type="protein sequence ID" value="MBU9734937.1"/>
    <property type="molecule type" value="Genomic_DNA"/>
</dbReference>
<organism evidence="1 2">
    <name type="scientific">Diplocloster agilis</name>
    <dbReference type="NCBI Taxonomy" id="2850323"/>
    <lineage>
        <taxon>Bacteria</taxon>
        <taxon>Bacillati</taxon>
        <taxon>Bacillota</taxon>
        <taxon>Clostridia</taxon>
        <taxon>Lachnospirales</taxon>
        <taxon>Lachnospiraceae</taxon>
        <taxon>Diplocloster</taxon>
    </lineage>
</organism>
<dbReference type="RefSeq" id="WP_158343943.1">
    <property type="nucleotide sequence ID" value="NZ_JAHQCW010000001.1"/>
</dbReference>
<comment type="caution">
    <text evidence="1">The sequence shown here is derived from an EMBL/GenBank/DDBJ whole genome shotgun (WGS) entry which is preliminary data.</text>
</comment>
<dbReference type="NCBIfam" id="TIGR01509">
    <property type="entry name" value="HAD-SF-IA-v3"/>
    <property type="match status" value="1"/>
</dbReference>
<gene>
    <name evidence="1" type="ORF">KTH89_00215</name>
</gene>
<protein>
    <submittedName>
        <fullName evidence="1">HAD family phosphatase</fullName>
    </submittedName>
</protein>